<reference evidence="3 4" key="1">
    <citation type="journal article" date="2020" name="ISME J.">
        <title>Comparative genomics reveals insights into cyanobacterial evolution and habitat adaptation.</title>
        <authorList>
            <person name="Chen M.Y."/>
            <person name="Teng W.K."/>
            <person name="Zhao L."/>
            <person name="Hu C.X."/>
            <person name="Zhou Y.K."/>
            <person name="Han B.P."/>
            <person name="Song L.R."/>
            <person name="Shu W.S."/>
        </authorList>
    </citation>
    <scope>NUCLEOTIDE SEQUENCE [LARGE SCALE GENOMIC DNA]</scope>
    <source>
        <strain evidence="3 4">FACHB-130</strain>
    </source>
</reference>
<sequence length="298" mass="32568">MSRDNRNSQPPPQEPYSRKPPIWKAAIIGVLRGTIGVLETAVVKLEAESSTTNPTWQQFQLVWSGLLAKIRSLLPASFSRKLSDTTLTGIIAGITLVLVIGTTSSLFSSKPTEIATIPPVEEVPVPTPAPTIPPESTTSEPQPPVEVTPTPEPEVTPTPTPEPEAEVTPIPEPEVTPTPEPEPKPAVELTPEQILIAAIENQVAEISDRFASGLIKSIQANFRTSNLIIKINDDWYSLKESQQNKLASEILQRSQELNFSHLEIFDSQDRLVARNPIVGNEMIIFKRRTANSTISIPG</sequence>
<proteinExistence type="predicted"/>
<feature type="region of interest" description="Disordered" evidence="1">
    <location>
        <begin position="118"/>
        <end position="186"/>
    </location>
</feature>
<dbReference type="EMBL" id="JACJTB010000002">
    <property type="protein sequence ID" value="MBD2593438.1"/>
    <property type="molecule type" value="Genomic_DNA"/>
</dbReference>
<feature type="compositionally biased region" description="Pro residues" evidence="1">
    <location>
        <begin position="170"/>
        <end position="180"/>
    </location>
</feature>
<dbReference type="Proteomes" id="UP000603457">
    <property type="component" value="Unassembled WGS sequence"/>
</dbReference>
<evidence type="ECO:0000256" key="2">
    <source>
        <dbReference type="SAM" id="Phobius"/>
    </source>
</evidence>
<gene>
    <name evidence="3" type="ORF">H6G74_03730</name>
</gene>
<dbReference type="RefSeq" id="WP_190966363.1">
    <property type="nucleotide sequence ID" value="NZ_JACJTB010000002.1"/>
</dbReference>
<comment type="caution">
    <text evidence="3">The sequence shown here is derived from an EMBL/GenBank/DDBJ whole genome shotgun (WGS) entry which is preliminary data.</text>
</comment>
<organism evidence="3 4">
    <name type="scientific">Nostoc spongiaeforme FACHB-130</name>
    <dbReference type="NCBI Taxonomy" id="1357510"/>
    <lineage>
        <taxon>Bacteria</taxon>
        <taxon>Bacillati</taxon>
        <taxon>Cyanobacteriota</taxon>
        <taxon>Cyanophyceae</taxon>
        <taxon>Nostocales</taxon>
        <taxon>Nostocaceae</taxon>
        <taxon>Nostoc</taxon>
    </lineage>
</organism>
<accession>A0ABR8FPT6</accession>
<keyword evidence="2" id="KW-0812">Transmembrane</keyword>
<feature type="compositionally biased region" description="Pro residues" evidence="1">
    <location>
        <begin position="141"/>
        <end position="162"/>
    </location>
</feature>
<feature type="transmembrane region" description="Helical" evidence="2">
    <location>
        <begin position="86"/>
        <end position="107"/>
    </location>
</feature>
<keyword evidence="4" id="KW-1185">Reference proteome</keyword>
<evidence type="ECO:0000313" key="4">
    <source>
        <dbReference type="Proteomes" id="UP000603457"/>
    </source>
</evidence>
<protein>
    <submittedName>
        <fullName evidence="3">Uncharacterized protein</fullName>
    </submittedName>
</protein>
<evidence type="ECO:0000313" key="3">
    <source>
        <dbReference type="EMBL" id="MBD2593438.1"/>
    </source>
</evidence>
<keyword evidence="2" id="KW-1133">Transmembrane helix</keyword>
<name>A0ABR8FPT6_9NOSO</name>
<keyword evidence="2" id="KW-0472">Membrane</keyword>
<evidence type="ECO:0000256" key="1">
    <source>
        <dbReference type="SAM" id="MobiDB-lite"/>
    </source>
</evidence>